<evidence type="ECO:0000256" key="2">
    <source>
        <dbReference type="ARBA" id="ARBA00022527"/>
    </source>
</evidence>
<keyword evidence="6" id="KW-0067">ATP-binding</keyword>
<keyword evidence="10" id="KW-1185">Reference proteome</keyword>
<dbReference type="EMBL" id="MLAK01000723">
    <property type="protein sequence ID" value="OHT06535.1"/>
    <property type="molecule type" value="Genomic_DNA"/>
</dbReference>
<dbReference type="PANTHER" id="PTHR43895:SF32">
    <property type="entry name" value="SERINE_THREONINE-PROTEIN KINASE CHK1"/>
    <property type="match status" value="1"/>
</dbReference>
<gene>
    <name evidence="9" type="ORF">TRFO_25420</name>
</gene>
<evidence type="ECO:0000256" key="8">
    <source>
        <dbReference type="ARBA" id="ARBA00048679"/>
    </source>
</evidence>
<evidence type="ECO:0000256" key="7">
    <source>
        <dbReference type="ARBA" id="ARBA00047899"/>
    </source>
</evidence>
<dbReference type="SUPFAM" id="SSF56112">
    <property type="entry name" value="Protein kinase-like (PK-like)"/>
    <property type="match status" value="1"/>
</dbReference>
<name>A0A1J4K569_9EUKA</name>
<dbReference type="VEuPathDB" id="TrichDB:TRFO_25420"/>
<evidence type="ECO:0000256" key="3">
    <source>
        <dbReference type="ARBA" id="ARBA00022679"/>
    </source>
</evidence>
<comment type="caution">
    <text evidence="9">The sequence shown here is derived from an EMBL/GenBank/DDBJ whole genome shotgun (WGS) entry which is preliminary data.</text>
</comment>
<protein>
    <recommendedName>
        <fullName evidence="1">non-specific serine/threonine protein kinase</fullName>
        <ecNumber evidence="1">2.7.11.1</ecNumber>
    </recommendedName>
</protein>
<dbReference type="AlphaFoldDB" id="A0A1J4K569"/>
<dbReference type="InterPro" id="IPR011009">
    <property type="entry name" value="Kinase-like_dom_sf"/>
</dbReference>
<dbReference type="GO" id="GO:0005524">
    <property type="term" value="F:ATP binding"/>
    <property type="evidence" value="ECO:0007669"/>
    <property type="project" value="UniProtKB-KW"/>
</dbReference>
<dbReference type="OrthoDB" id="193931at2759"/>
<dbReference type="RefSeq" id="XP_068359671.1">
    <property type="nucleotide sequence ID" value="XM_068504342.1"/>
</dbReference>
<dbReference type="Gene3D" id="1.10.510.10">
    <property type="entry name" value="Transferase(Phosphotransferase) domain 1"/>
    <property type="match status" value="1"/>
</dbReference>
<reference evidence="9" key="1">
    <citation type="submission" date="2016-10" db="EMBL/GenBank/DDBJ databases">
        <authorList>
            <person name="Benchimol M."/>
            <person name="Almeida L.G."/>
            <person name="Vasconcelos A.T."/>
            <person name="Perreira-Neves A."/>
            <person name="Rosa I.A."/>
            <person name="Tasca T."/>
            <person name="Bogo M.R."/>
            <person name="de Souza W."/>
        </authorList>
    </citation>
    <scope>NUCLEOTIDE SEQUENCE [LARGE SCALE GENOMIC DNA]</scope>
    <source>
        <strain evidence="9">K</strain>
    </source>
</reference>
<dbReference type="GO" id="GO:0004674">
    <property type="term" value="F:protein serine/threonine kinase activity"/>
    <property type="evidence" value="ECO:0007669"/>
    <property type="project" value="UniProtKB-KW"/>
</dbReference>
<accession>A0A1J4K569</accession>
<evidence type="ECO:0000256" key="1">
    <source>
        <dbReference type="ARBA" id="ARBA00012513"/>
    </source>
</evidence>
<keyword evidence="4" id="KW-0547">Nucleotide-binding</keyword>
<sequence length="330" mass="37994">MIVLLLEVNINIEEINENANHILIFINFSNTQGYLPFDDPSIRVVLHKVKKGVFEMPPFPSDIQDLIKHLIVVDPKQRLTIDQIKAHPCFRRGLEVNYQLPRPIPDLSHEQPIDPTTLPQEIMKILTQIGFSDDKELNDELTSTENTMAKVFVSMLTVKLDFEKLPWDQSSKVTNSKSLDSNSFMFQSKKLMNNTDDPFHRHGEVRQMQQSLEMQSLATRPNWMCDDPDSTMVTSVLKVSTKCFYGKSIWLVMSRSQEAANDCGLQWFHPNPMIIYARTADGNFYVSITASYKEQDEIMINAKLHKGEENQFSDFTDRLYQAVDEPFVIG</sequence>
<dbReference type="Proteomes" id="UP000179807">
    <property type="component" value="Unassembled WGS sequence"/>
</dbReference>
<comment type="catalytic activity">
    <reaction evidence="8">
        <text>L-seryl-[protein] + ATP = O-phospho-L-seryl-[protein] + ADP + H(+)</text>
        <dbReference type="Rhea" id="RHEA:17989"/>
        <dbReference type="Rhea" id="RHEA-COMP:9863"/>
        <dbReference type="Rhea" id="RHEA-COMP:11604"/>
        <dbReference type="ChEBI" id="CHEBI:15378"/>
        <dbReference type="ChEBI" id="CHEBI:29999"/>
        <dbReference type="ChEBI" id="CHEBI:30616"/>
        <dbReference type="ChEBI" id="CHEBI:83421"/>
        <dbReference type="ChEBI" id="CHEBI:456216"/>
        <dbReference type="EC" id="2.7.11.1"/>
    </reaction>
</comment>
<keyword evidence="2" id="KW-0723">Serine/threonine-protein kinase</keyword>
<keyword evidence="5 9" id="KW-0418">Kinase</keyword>
<dbReference type="GO" id="GO:0007165">
    <property type="term" value="P:signal transduction"/>
    <property type="evidence" value="ECO:0007669"/>
    <property type="project" value="TreeGrafter"/>
</dbReference>
<keyword evidence="3" id="KW-0808">Transferase</keyword>
<evidence type="ECO:0000313" key="9">
    <source>
        <dbReference type="EMBL" id="OHT06535.1"/>
    </source>
</evidence>
<dbReference type="GeneID" id="94839046"/>
<evidence type="ECO:0000256" key="4">
    <source>
        <dbReference type="ARBA" id="ARBA00022741"/>
    </source>
</evidence>
<evidence type="ECO:0000256" key="6">
    <source>
        <dbReference type="ARBA" id="ARBA00022840"/>
    </source>
</evidence>
<proteinExistence type="predicted"/>
<evidence type="ECO:0000313" key="10">
    <source>
        <dbReference type="Proteomes" id="UP000179807"/>
    </source>
</evidence>
<organism evidence="9 10">
    <name type="scientific">Tritrichomonas foetus</name>
    <dbReference type="NCBI Taxonomy" id="1144522"/>
    <lineage>
        <taxon>Eukaryota</taxon>
        <taxon>Metamonada</taxon>
        <taxon>Parabasalia</taxon>
        <taxon>Tritrichomonadida</taxon>
        <taxon>Tritrichomonadidae</taxon>
        <taxon>Tritrichomonas</taxon>
    </lineage>
</organism>
<comment type="catalytic activity">
    <reaction evidence="7">
        <text>L-threonyl-[protein] + ATP = O-phospho-L-threonyl-[protein] + ADP + H(+)</text>
        <dbReference type="Rhea" id="RHEA:46608"/>
        <dbReference type="Rhea" id="RHEA-COMP:11060"/>
        <dbReference type="Rhea" id="RHEA-COMP:11605"/>
        <dbReference type="ChEBI" id="CHEBI:15378"/>
        <dbReference type="ChEBI" id="CHEBI:30013"/>
        <dbReference type="ChEBI" id="CHEBI:30616"/>
        <dbReference type="ChEBI" id="CHEBI:61977"/>
        <dbReference type="ChEBI" id="CHEBI:456216"/>
        <dbReference type="EC" id="2.7.11.1"/>
    </reaction>
</comment>
<dbReference type="EC" id="2.7.11.1" evidence="1"/>
<dbReference type="PANTHER" id="PTHR43895">
    <property type="entry name" value="CALCIUM/CALMODULIN-DEPENDENT PROTEIN KINASE KINASE-RELATED"/>
    <property type="match status" value="1"/>
</dbReference>
<evidence type="ECO:0000256" key="5">
    <source>
        <dbReference type="ARBA" id="ARBA00022777"/>
    </source>
</evidence>